<evidence type="ECO:0000313" key="7">
    <source>
        <dbReference type="EMBL" id="MBD8505088.1"/>
    </source>
</evidence>
<reference evidence="7" key="1">
    <citation type="submission" date="2020-09" db="EMBL/GenBank/DDBJ databases">
        <title>Hoyosella lacisalsi sp. nov., a halotolerant actinobacterium isolated from soil of Lake Gudzhirganskoe.</title>
        <authorList>
            <person name="Yang Q."/>
            <person name="Guo P.Y."/>
            <person name="Liu S.W."/>
            <person name="Li F.N."/>
            <person name="Sun C.H."/>
        </authorList>
    </citation>
    <scope>NUCLEOTIDE SEQUENCE</scope>
    <source>
        <strain evidence="7">G463</strain>
    </source>
</reference>
<name>A0A927J9D1_9ACTN</name>
<dbReference type="EMBL" id="JACYWE010000001">
    <property type="protein sequence ID" value="MBD8505088.1"/>
    <property type="molecule type" value="Genomic_DNA"/>
</dbReference>
<dbReference type="GO" id="GO:1901678">
    <property type="term" value="P:iron coordination entity transport"/>
    <property type="evidence" value="ECO:0007669"/>
    <property type="project" value="UniProtKB-ARBA"/>
</dbReference>
<sequence length="321" mass="34713">MRTLARVAAIPLLAVLAAACGNTDDSRDVETRVFTHSQGDTEVPMDPQRIVATTDQNALLPLLELGITPVGSAGAEMEGGEFRFRRTDGYDTSTVEPVGAYGSPSIEKIAALDPDLIVGYEYDDELYESLSGVAPTVLVQIFDRPLDEALLEFADLVGRTDKAEELQADFRGRVDSFLERLGDRKDSLSISLIHQGDPGVFYRVDTGQATGTVMQALDLLRPEPQQGTGDFDGFSVETLGLHDADVVLVFDFSADEGTRQQNELFTSPVFAELAATKAGQSYLIDGGTTVGAAWGKMTAFLDELERILLADDLRADVVIEE</sequence>
<dbReference type="Pfam" id="PF01497">
    <property type="entry name" value="Peripla_BP_2"/>
    <property type="match status" value="1"/>
</dbReference>
<dbReference type="RefSeq" id="WP_192037566.1">
    <property type="nucleotide sequence ID" value="NZ_JACYWE010000001.1"/>
</dbReference>
<evidence type="ECO:0000256" key="4">
    <source>
        <dbReference type="ARBA" id="ARBA00022729"/>
    </source>
</evidence>
<organism evidence="7 8">
    <name type="scientific">Lolliginicoccus lacisalsi</name>
    <dbReference type="NCBI Taxonomy" id="2742202"/>
    <lineage>
        <taxon>Bacteria</taxon>
        <taxon>Bacillati</taxon>
        <taxon>Actinomycetota</taxon>
        <taxon>Actinomycetes</taxon>
        <taxon>Mycobacteriales</taxon>
        <taxon>Hoyosellaceae</taxon>
        <taxon>Lolliginicoccus</taxon>
    </lineage>
</organism>
<feature type="domain" description="Fe/B12 periplasmic-binding" evidence="6">
    <location>
        <begin position="50"/>
        <end position="312"/>
    </location>
</feature>
<proteinExistence type="inferred from homology"/>
<comment type="caution">
    <text evidence="7">The sequence shown here is derived from an EMBL/GenBank/DDBJ whole genome shotgun (WGS) entry which is preliminary data.</text>
</comment>
<dbReference type="AlphaFoldDB" id="A0A927J9D1"/>
<evidence type="ECO:0000256" key="3">
    <source>
        <dbReference type="ARBA" id="ARBA00022448"/>
    </source>
</evidence>
<keyword evidence="3" id="KW-0813">Transport</keyword>
<feature type="chain" id="PRO_5037503064" evidence="5">
    <location>
        <begin position="20"/>
        <end position="321"/>
    </location>
</feature>
<dbReference type="PROSITE" id="PS50983">
    <property type="entry name" value="FE_B12_PBP"/>
    <property type="match status" value="1"/>
</dbReference>
<dbReference type="Gene3D" id="3.40.50.1980">
    <property type="entry name" value="Nitrogenase molybdenum iron protein domain"/>
    <property type="match status" value="2"/>
</dbReference>
<dbReference type="PROSITE" id="PS51257">
    <property type="entry name" value="PROKAR_LIPOPROTEIN"/>
    <property type="match status" value="1"/>
</dbReference>
<dbReference type="Proteomes" id="UP000642993">
    <property type="component" value="Unassembled WGS sequence"/>
</dbReference>
<protein>
    <submittedName>
        <fullName evidence="7">ABC transporter substrate-binding protein</fullName>
    </submittedName>
</protein>
<comment type="subcellular location">
    <subcellularLocation>
        <location evidence="1">Cell envelope</location>
    </subcellularLocation>
</comment>
<accession>A0A927J9D1</accession>
<dbReference type="InterPro" id="IPR051313">
    <property type="entry name" value="Bact_iron-sidero_bind"/>
</dbReference>
<keyword evidence="8" id="KW-1185">Reference proteome</keyword>
<dbReference type="InterPro" id="IPR002491">
    <property type="entry name" value="ABC_transptr_periplasmic_BD"/>
</dbReference>
<evidence type="ECO:0000313" key="8">
    <source>
        <dbReference type="Proteomes" id="UP000642993"/>
    </source>
</evidence>
<dbReference type="PANTHER" id="PTHR30532:SF1">
    <property type="entry name" value="IRON(3+)-HYDROXAMATE-BINDING PROTEIN FHUD"/>
    <property type="match status" value="1"/>
</dbReference>
<evidence type="ECO:0000256" key="5">
    <source>
        <dbReference type="SAM" id="SignalP"/>
    </source>
</evidence>
<feature type="signal peptide" evidence="5">
    <location>
        <begin position="1"/>
        <end position="19"/>
    </location>
</feature>
<gene>
    <name evidence="7" type="ORF">HT102_01110</name>
</gene>
<evidence type="ECO:0000256" key="2">
    <source>
        <dbReference type="ARBA" id="ARBA00008814"/>
    </source>
</evidence>
<dbReference type="GO" id="GO:0030288">
    <property type="term" value="C:outer membrane-bounded periplasmic space"/>
    <property type="evidence" value="ECO:0007669"/>
    <property type="project" value="TreeGrafter"/>
</dbReference>
<keyword evidence="4 5" id="KW-0732">Signal</keyword>
<dbReference type="SUPFAM" id="SSF53807">
    <property type="entry name" value="Helical backbone' metal receptor"/>
    <property type="match status" value="1"/>
</dbReference>
<evidence type="ECO:0000256" key="1">
    <source>
        <dbReference type="ARBA" id="ARBA00004196"/>
    </source>
</evidence>
<dbReference type="PANTHER" id="PTHR30532">
    <property type="entry name" value="IRON III DICITRATE-BINDING PERIPLASMIC PROTEIN"/>
    <property type="match status" value="1"/>
</dbReference>
<evidence type="ECO:0000259" key="6">
    <source>
        <dbReference type="PROSITE" id="PS50983"/>
    </source>
</evidence>
<comment type="similarity">
    <text evidence="2">Belongs to the bacterial solute-binding protein 8 family.</text>
</comment>